<dbReference type="SUPFAM" id="SSF58113">
    <property type="entry name" value="Apolipoprotein A-I"/>
    <property type="match status" value="1"/>
</dbReference>
<comment type="similarity">
    <text evidence="2">Belongs to the RmuC family.</text>
</comment>
<dbReference type="EMBL" id="CP021361">
    <property type="protein sequence ID" value="ART53577.1"/>
    <property type="molecule type" value="Genomic_DNA"/>
</dbReference>
<reference evidence="7 8" key="1">
    <citation type="submission" date="2017-05" db="EMBL/GenBank/DDBJ databases">
        <title>Polyphasic characterization of four soil-derived phenanthrene-degrading Acidovorax strains and proposal of Acidovorax phenanthrenivorans sp. nov.</title>
        <authorList>
            <person name="Singleton D.R."/>
            <person name="Lee J."/>
            <person name="Dickey A.N."/>
            <person name="Stroud A."/>
            <person name="Scholl E.H."/>
            <person name="Wright F.A."/>
            <person name="Aitken M.D."/>
        </authorList>
    </citation>
    <scope>NUCLEOTIDE SEQUENCE [LARGE SCALE GENOMIC DNA]</scope>
    <source>
        <strain evidence="7">NA3</strain>
    </source>
</reference>
<sequence length="604" mass="65814">MTTDTLVLLVALALVLVLLVLLLVRRPRVDLPPEWLARLQALEGTTQATQLAVAKNDGAMDALAHQLSGFTQATQTTLETLRHAVDERLAQAVTESRNGRAELLAAFGVFEARLEQRQTALDVSLAQRFDGLQQAVAGRLEESSKALLAHLAQGQADAAAARTELSATLVGFRTELTTTTAALAAESVKSREAMGESAALFEKRIQERFEALTAATRLTLDSLKTDIQAQLGTMSNALKDQLEGNSYQIKNQFSVLQDAVSQQLTGLVQGSQHNAEQLRTALNERLGAIQADNATKLEEMRRTVDEKLHATLEQRLGESFKLVSDRLEQVHKGLGEMQTLAGSVGDLKRVMTNVKSRGTWGEMQLGAIIDNVLTPDQFARNVKTVPGSDELVEFAIRLPGKSDEHPVWLPIDSKYPVEQYQRLMDAQDAADKAAILSAGNAFETSIKLEAKKIFAKYVSPPHTTDFAVLYLPTEGLFAEVMRRPGLVEAVQNDCRVMITGPANLAAMLNSLQMGFKTLAIEKRSSEVWSLLGMVKTEFAKFGDVVEATKKSIDAAARKFDEVGVRTRAIQRRLRDVQDLPAPDTAVPLAGTSTAVLPGLDPEDD</sequence>
<dbReference type="RefSeq" id="WP_094099112.1">
    <property type="nucleotide sequence ID" value="NZ_CP021361.1"/>
</dbReference>
<dbReference type="InterPro" id="IPR003798">
    <property type="entry name" value="DNA_recombination_RmuC"/>
</dbReference>
<evidence type="ECO:0000313" key="7">
    <source>
        <dbReference type="EMBL" id="ART53577.1"/>
    </source>
</evidence>
<keyword evidence="6" id="KW-1133">Transmembrane helix</keyword>
<keyword evidence="6" id="KW-0472">Membrane</keyword>
<name>A0A240U853_9BURK</name>
<evidence type="ECO:0000256" key="6">
    <source>
        <dbReference type="SAM" id="Phobius"/>
    </source>
</evidence>
<keyword evidence="8" id="KW-1185">Reference proteome</keyword>
<feature type="transmembrane region" description="Helical" evidence="6">
    <location>
        <begin position="6"/>
        <end position="24"/>
    </location>
</feature>
<evidence type="ECO:0000256" key="1">
    <source>
        <dbReference type="ARBA" id="ARBA00003416"/>
    </source>
</evidence>
<evidence type="ECO:0000256" key="5">
    <source>
        <dbReference type="SAM" id="MobiDB-lite"/>
    </source>
</evidence>
<dbReference type="AlphaFoldDB" id="A0A240U853"/>
<evidence type="ECO:0000256" key="3">
    <source>
        <dbReference type="ARBA" id="ARBA00023054"/>
    </source>
</evidence>
<feature type="region of interest" description="Disordered" evidence="5">
    <location>
        <begin position="581"/>
        <end position="604"/>
    </location>
</feature>
<dbReference type="PANTHER" id="PTHR30563:SF0">
    <property type="entry name" value="DNA RECOMBINATION PROTEIN RMUC"/>
    <property type="match status" value="1"/>
</dbReference>
<dbReference type="Gene3D" id="1.20.120.20">
    <property type="entry name" value="Apolipoprotein"/>
    <property type="match status" value="1"/>
</dbReference>
<keyword evidence="4" id="KW-0233">DNA recombination</keyword>
<dbReference type="PANTHER" id="PTHR30563">
    <property type="entry name" value="DNA RECOMBINATION PROTEIN RMUC"/>
    <property type="match status" value="1"/>
</dbReference>
<protein>
    <submittedName>
        <fullName evidence="7">DNA recombination protein RmuC</fullName>
    </submittedName>
</protein>
<evidence type="ECO:0000313" key="8">
    <source>
        <dbReference type="Proteomes" id="UP000194432"/>
    </source>
</evidence>
<keyword evidence="6" id="KW-0812">Transmembrane</keyword>
<accession>A0A240U853</accession>
<keyword evidence="3" id="KW-0175">Coiled coil</keyword>
<gene>
    <name evidence="7" type="ORF">CBP34_08100</name>
</gene>
<dbReference type="GO" id="GO:0006310">
    <property type="term" value="P:DNA recombination"/>
    <property type="evidence" value="ECO:0007669"/>
    <property type="project" value="UniProtKB-KW"/>
</dbReference>
<dbReference type="KEGG" id="acin:CBP34_08100"/>
<proteinExistence type="inferred from homology"/>
<organism evidence="7 8">
    <name type="scientific">Acidovorax carolinensis</name>
    <dbReference type="NCBI Taxonomy" id="553814"/>
    <lineage>
        <taxon>Bacteria</taxon>
        <taxon>Pseudomonadati</taxon>
        <taxon>Pseudomonadota</taxon>
        <taxon>Betaproteobacteria</taxon>
        <taxon>Burkholderiales</taxon>
        <taxon>Comamonadaceae</taxon>
        <taxon>Acidovorax</taxon>
    </lineage>
</organism>
<dbReference type="Pfam" id="PF02646">
    <property type="entry name" value="RmuC"/>
    <property type="match status" value="1"/>
</dbReference>
<comment type="function">
    <text evidence="1">Involved in DNA recombination.</text>
</comment>
<dbReference type="Proteomes" id="UP000194432">
    <property type="component" value="Chromosome 1"/>
</dbReference>
<evidence type="ECO:0000256" key="4">
    <source>
        <dbReference type="ARBA" id="ARBA00023172"/>
    </source>
</evidence>
<evidence type="ECO:0000256" key="2">
    <source>
        <dbReference type="ARBA" id="ARBA00009840"/>
    </source>
</evidence>